<sequence length="187" mass="20362">MSQQNITIQNFDEALLEQLRAEVDVHNVDIGKAHISHLGGSSYSINFDKPVVDIDRFCPGAPSQLIAKSAGQAEGLMLLWAKRIQVAERQAIRNGVVCGWDTAKINREPITATEMDRYRRRIAEAKLQAKIAAELVKAVEQAQKQANNVAAADLAARYPGTVVAPREKKTPVADVPGPVATLRGKSK</sequence>
<dbReference type="AlphaFoldDB" id="A0A8I1JMI9"/>
<accession>A0A8I1JMI9</accession>
<comment type="caution">
    <text evidence="2">The sequence shown here is derived from an EMBL/GenBank/DDBJ whole genome shotgun (WGS) entry which is preliminary data.</text>
</comment>
<evidence type="ECO:0000313" key="3">
    <source>
        <dbReference type="Proteomes" id="UP000637061"/>
    </source>
</evidence>
<feature type="coiled-coil region" evidence="1">
    <location>
        <begin position="115"/>
        <end position="152"/>
    </location>
</feature>
<evidence type="ECO:0000256" key="1">
    <source>
        <dbReference type="SAM" id="Coils"/>
    </source>
</evidence>
<evidence type="ECO:0000313" key="2">
    <source>
        <dbReference type="EMBL" id="MBI6887213.1"/>
    </source>
</evidence>
<reference evidence="2" key="1">
    <citation type="submission" date="2020-12" db="EMBL/GenBank/DDBJ databases">
        <title>Enhanced detection system for hospital associated transmission using whole genome sequencing surveillance.</title>
        <authorList>
            <person name="Harrison L.H."/>
            <person name="Van Tyne D."/>
            <person name="Marsh J.W."/>
            <person name="Griffith M.P."/>
            <person name="Snyder D.J."/>
            <person name="Cooper V.S."/>
            <person name="Mustapha M."/>
        </authorList>
    </citation>
    <scope>NUCLEOTIDE SEQUENCE</scope>
    <source>
        <strain evidence="2">PSB00042</strain>
    </source>
</reference>
<dbReference type="EMBL" id="JAEHTE010000046">
    <property type="protein sequence ID" value="MBI6887213.1"/>
    <property type="molecule type" value="Genomic_DNA"/>
</dbReference>
<dbReference type="Proteomes" id="UP000637061">
    <property type="component" value="Unassembled WGS sequence"/>
</dbReference>
<dbReference type="RefSeq" id="WP_198748122.1">
    <property type="nucleotide sequence ID" value="NZ_JAEHTE010000046.1"/>
</dbReference>
<organism evidence="2 3">
    <name type="scientific">Pseudomonas putida</name>
    <name type="common">Arthrobacter siderocapsulatus</name>
    <dbReference type="NCBI Taxonomy" id="303"/>
    <lineage>
        <taxon>Bacteria</taxon>
        <taxon>Pseudomonadati</taxon>
        <taxon>Pseudomonadota</taxon>
        <taxon>Gammaproteobacteria</taxon>
        <taxon>Pseudomonadales</taxon>
        <taxon>Pseudomonadaceae</taxon>
        <taxon>Pseudomonas</taxon>
    </lineage>
</organism>
<gene>
    <name evidence="2" type="ORF">JEU22_25250</name>
</gene>
<keyword evidence="1" id="KW-0175">Coiled coil</keyword>
<protein>
    <submittedName>
        <fullName evidence="2">Uncharacterized protein</fullName>
    </submittedName>
</protein>
<proteinExistence type="predicted"/>
<name>A0A8I1JMI9_PSEPU</name>